<gene>
    <name evidence="1" type="ORF">C1H76_8061</name>
</gene>
<dbReference type="AlphaFoldDB" id="A0A4U7AP18"/>
<organism evidence="1 2">
    <name type="scientific">Elsinoe australis</name>
    <dbReference type="NCBI Taxonomy" id="40998"/>
    <lineage>
        <taxon>Eukaryota</taxon>
        <taxon>Fungi</taxon>
        <taxon>Dikarya</taxon>
        <taxon>Ascomycota</taxon>
        <taxon>Pezizomycotina</taxon>
        <taxon>Dothideomycetes</taxon>
        <taxon>Dothideomycetidae</taxon>
        <taxon>Myriangiales</taxon>
        <taxon>Elsinoaceae</taxon>
        <taxon>Elsinoe</taxon>
    </lineage>
</organism>
<protein>
    <submittedName>
        <fullName evidence="1">Uncharacterized protein</fullName>
    </submittedName>
</protein>
<sequence>MGIQVAHAARLAVSIIDFSGFGFSDRLISLDILKCCNVTLQAYKLCSDWADTGQTQTADMSVYKDTSSRSTKVASRLDLLPLEVHHLALDYCMAEAIKPETLSYSNSKSEERITIDADCRPEHAFLEKLKMPAICVVRESCRLADLRRVLQSDNLSITITGFDRHSLEHLWVSTEKFKRLSGAGMHGLDVHLATCTMELDFTSLASWTWYFRYYAPNLSGRFTFAAPQCGHSHHSCEEEAESLLQTLADLGMQAFKDRGIMTEAETELKSWPIVIWDTIRSYDFSSCCKEFHELYHRADDLLQQDLWQDWGYECPLRNDGRRHRNLTKCLKKDQQTVDTESEALDKLCRESRLSEVEVGKFGIAYYWVDDAPVSGPW</sequence>
<comment type="caution">
    <text evidence="1">The sequence shown here is derived from an EMBL/GenBank/DDBJ whole genome shotgun (WGS) entry which is preliminary data.</text>
</comment>
<evidence type="ECO:0000313" key="2">
    <source>
        <dbReference type="Proteomes" id="UP000308133"/>
    </source>
</evidence>
<dbReference type="EMBL" id="PTQR01000106">
    <property type="protein sequence ID" value="TKX19863.1"/>
    <property type="molecule type" value="Genomic_DNA"/>
</dbReference>
<evidence type="ECO:0000313" key="1">
    <source>
        <dbReference type="EMBL" id="TKX19863.1"/>
    </source>
</evidence>
<accession>A0A4U7AP18</accession>
<name>A0A4U7AP18_9PEZI</name>
<proteinExistence type="predicted"/>
<dbReference type="Proteomes" id="UP000308133">
    <property type="component" value="Unassembled WGS sequence"/>
</dbReference>
<reference evidence="1 2" key="1">
    <citation type="submission" date="2018-02" db="EMBL/GenBank/DDBJ databases">
        <title>Draft genome sequences of Elsinoe sp., causing black scab on jojoba.</title>
        <authorList>
            <person name="Stodart B."/>
            <person name="Jeffress S."/>
            <person name="Ash G."/>
            <person name="Arun Chinnappa K."/>
        </authorList>
    </citation>
    <scope>NUCLEOTIDE SEQUENCE [LARGE SCALE GENOMIC DNA]</scope>
    <source>
        <strain evidence="1 2">Hillstone_2</strain>
    </source>
</reference>